<dbReference type="EMBL" id="BK003624">
    <property type="protein sequence ID" value="DAA02322.1"/>
    <property type="molecule type" value="Genomic_DNA"/>
</dbReference>
<name>Q6IGZ2_DROME</name>
<sequence length="270" mass="30665">MSGGGGRTTAGQQHLKKAITDWVLDNSKHGNGPGAVEMEVEVKEEEEEEEEEEQKQIGQLEPESWQQEMRLQCPKAVLECHKLRCRQSGKARGAWQSGTHFGSFWVQCNVQQEWRNGAEDTDGGREGCRLRYVFGSKLNFCQRRKKLQIFVLRTALMRHRKRRAISPAESWVLLLPHSRICSVATGSLYACLNPFLKTLPFFYLSHKNNNEEVEAREQPDTTINCLDMTSWCDIWCPDKKPHVIPAKCKSGLQSGCAPAGRILLKKSHSL</sequence>
<feature type="region of interest" description="Disordered" evidence="1">
    <location>
        <begin position="1"/>
        <end position="61"/>
    </location>
</feature>
<organism evidence="2">
    <name type="scientific">Drosophila melanogaster</name>
    <name type="common">Fruit fly</name>
    <dbReference type="NCBI Taxonomy" id="7227"/>
    <lineage>
        <taxon>Eukaryota</taxon>
        <taxon>Metazoa</taxon>
        <taxon>Ecdysozoa</taxon>
        <taxon>Arthropoda</taxon>
        <taxon>Hexapoda</taxon>
        <taxon>Insecta</taxon>
        <taxon>Pterygota</taxon>
        <taxon>Neoptera</taxon>
        <taxon>Endopterygota</taxon>
        <taxon>Diptera</taxon>
        <taxon>Brachycera</taxon>
        <taxon>Muscomorpha</taxon>
        <taxon>Ephydroidea</taxon>
        <taxon>Drosophilidae</taxon>
        <taxon>Drosophila</taxon>
        <taxon>Sophophora</taxon>
    </lineage>
</organism>
<evidence type="ECO:0000256" key="1">
    <source>
        <dbReference type="SAM" id="MobiDB-lite"/>
    </source>
</evidence>
<feature type="compositionally biased region" description="Acidic residues" evidence="1">
    <location>
        <begin position="38"/>
        <end position="53"/>
    </location>
</feature>
<reference evidence="2" key="1">
    <citation type="journal article" date="2003" name="Genome Biol.">
        <title>An integrated gene annotation and transcriptional profiling approach towards the full gene content of the Drosophila genome.</title>
        <authorList>
            <person name="Hild M."/>
            <person name="Beckmann B."/>
            <person name="Haas S.A."/>
            <person name="Koch B."/>
            <person name="Solovyev V."/>
            <person name="Busold C."/>
            <person name="Fellenberg K."/>
            <person name="Boutros M."/>
            <person name="Vingron M."/>
            <person name="Sauer F."/>
            <person name="Hoheisel J.D."/>
            <person name="Paro R."/>
        </authorList>
    </citation>
    <scope>NUCLEOTIDE SEQUENCE</scope>
</reference>
<dbReference type="AlphaFoldDB" id="Q6IGZ2"/>
<protein>
    <submittedName>
        <fullName evidence="2">HDC04194</fullName>
    </submittedName>
</protein>
<gene>
    <name evidence="2" type="ORF">HDC04194</name>
</gene>
<evidence type="ECO:0000313" key="2">
    <source>
        <dbReference type="EMBL" id="DAA02322.1"/>
    </source>
</evidence>
<proteinExistence type="predicted"/>
<accession>Q6IGZ2</accession>